<keyword evidence="3" id="KW-1185">Reference proteome</keyword>
<proteinExistence type="predicted"/>
<gene>
    <name evidence="2" type="ORF">ACFPJ4_07220</name>
</gene>
<accession>A0ABW0NRU3</accession>
<dbReference type="EMBL" id="JBHSMG010000001">
    <property type="protein sequence ID" value="MFC5502028.1"/>
    <property type="molecule type" value="Genomic_DNA"/>
</dbReference>
<name>A0ABW0NRU3_9MICO</name>
<sequence>MGVLSRLFGTEHGDIAHDRVLRRYRHVLGTAPIESLEQAHTEAFLDLREPQREAIYEELSRGAGTGERPLSSEPATLARSATRAERRVPGSLERTLRSADERGGFGGSLVVPVVDHVVGSPLVSAFLPWNG</sequence>
<comment type="caution">
    <text evidence="2">The sequence shown here is derived from an EMBL/GenBank/DDBJ whole genome shotgun (WGS) entry which is preliminary data.</text>
</comment>
<protein>
    <recommendedName>
        <fullName evidence="4">J domain-containing protein</fullName>
    </recommendedName>
</protein>
<dbReference type="RefSeq" id="WP_386739686.1">
    <property type="nucleotide sequence ID" value="NZ_JBHSMG010000001.1"/>
</dbReference>
<evidence type="ECO:0000256" key="1">
    <source>
        <dbReference type="SAM" id="MobiDB-lite"/>
    </source>
</evidence>
<reference evidence="3" key="1">
    <citation type="journal article" date="2019" name="Int. J. Syst. Evol. Microbiol.">
        <title>The Global Catalogue of Microorganisms (GCM) 10K type strain sequencing project: providing services to taxonomists for standard genome sequencing and annotation.</title>
        <authorList>
            <consortium name="The Broad Institute Genomics Platform"/>
            <consortium name="The Broad Institute Genome Sequencing Center for Infectious Disease"/>
            <person name="Wu L."/>
            <person name="Ma J."/>
        </authorList>
    </citation>
    <scope>NUCLEOTIDE SEQUENCE [LARGE SCALE GENOMIC DNA]</scope>
    <source>
        <strain evidence="3">CGMCC 4.6997</strain>
    </source>
</reference>
<evidence type="ECO:0000313" key="3">
    <source>
        <dbReference type="Proteomes" id="UP001596039"/>
    </source>
</evidence>
<evidence type="ECO:0008006" key="4">
    <source>
        <dbReference type="Google" id="ProtNLM"/>
    </source>
</evidence>
<feature type="compositionally biased region" description="Basic and acidic residues" evidence="1">
    <location>
        <begin position="82"/>
        <end position="103"/>
    </location>
</feature>
<dbReference type="Proteomes" id="UP001596039">
    <property type="component" value="Unassembled WGS sequence"/>
</dbReference>
<organism evidence="2 3">
    <name type="scientific">Lysinimonas soli</name>
    <dbReference type="NCBI Taxonomy" id="1074233"/>
    <lineage>
        <taxon>Bacteria</taxon>
        <taxon>Bacillati</taxon>
        <taxon>Actinomycetota</taxon>
        <taxon>Actinomycetes</taxon>
        <taxon>Micrococcales</taxon>
        <taxon>Microbacteriaceae</taxon>
        <taxon>Lysinimonas</taxon>
    </lineage>
</organism>
<feature type="region of interest" description="Disordered" evidence="1">
    <location>
        <begin position="57"/>
        <end position="105"/>
    </location>
</feature>
<evidence type="ECO:0000313" key="2">
    <source>
        <dbReference type="EMBL" id="MFC5502028.1"/>
    </source>
</evidence>